<name>A0A4D9E2V2_9SAUR</name>
<dbReference type="EMBL" id="QXTE01000175">
    <property type="protein sequence ID" value="TFK02775.1"/>
    <property type="molecule type" value="Genomic_DNA"/>
</dbReference>
<reference evidence="1 2" key="2">
    <citation type="submission" date="2019-04" db="EMBL/GenBank/DDBJ databases">
        <title>The genome sequence of big-headed turtle.</title>
        <authorList>
            <person name="Gong S."/>
        </authorList>
    </citation>
    <scope>NUCLEOTIDE SEQUENCE [LARGE SCALE GENOMIC DNA]</scope>
    <source>
        <strain evidence="1">DO16091913</strain>
        <tissue evidence="1">Muscle</tissue>
    </source>
</reference>
<accession>A0A4D9E2V2</accession>
<reference evidence="1 2" key="1">
    <citation type="submission" date="2019-04" db="EMBL/GenBank/DDBJ databases">
        <title>Draft genome of the big-headed turtle Platysternon megacephalum.</title>
        <authorList>
            <person name="Gong S."/>
        </authorList>
    </citation>
    <scope>NUCLEOTIDE SEQUENCE [LARGE SCALE GENOMIC DNA]</scope>
    <source>
        <strain evidence="1">DO16091913</strain>
        <tissue evidence="1">Muscle</tissue>
    </source>
</reference>
<comment type="caution">
    <text evidence="1">The sequence shown here is derived from an EMBL/GenBank/DDBJ whole genome shotgun (WGS) entry which is preliminary data.</text>
</comment>
<sequence length="124" mass="13978">MYPFLSKVPGSPWGIVMYSGVFAGEHVAGHDFTWGLVWELPEKRWKMYQEPCVLDTWLLEGELGTLGKLLPSQLRCFPPFPECTMGPVPGPTEVIGRLPIGPDRVKVWLFVHYKSLVVLCGTDF</sequence>
<gene>
    <name evidence="1" type="ORF">DR999_PMT14913</name>
</gene>
<evidence type="ECO:0000313" key="2">
    <source>
        <dbReference type="Proteomes" id="UP000297703"/>
    </source>
</evidence>
<organism evidence="1 2">
    <name type="scientific">Platysternon megacephalum</name>
    <name type="common">big-headed turtle</name>
    <dbReference type="NCBI Taxonomy" id="55544"/>
    <lineage>
        <taxon>Eukaryota</taxon>
        <taxon>Metazoa</taxon>
        <taxon>Chordata</taxon>
        <taxon>Craniata</taxon>
        <taxon>Vertebrata</taxon>
        <taxon>Euteleostomi</taxon>
        <taxon>Archelosauria</taxon>
        <taxon>Testudinata</taxon>
        <taxon>Testudines</taxon>
        <taxon>Cryptodira</taxon>
        <taxon>Durocryptodira</taxon>
        <taxon>Testudinoidea</taxon>
        <taxon>Platysternidae</taxon>
        <taxon>Platysternon</taxon>
    </lineage>
</organism>
<proteinExistence type="predicted"/>
<dbReference type="AlphaFoldDB" id="A0A4D9E2V2"/>
<evidence type="ECO:0000313" key="1">
    <source>
        <dbReference type="EMBL" id="TFK02775.1"/>
    </source>
</evidence>
<dbReference type="Proteomes" id="UP000297703">
    <property type="component" value="Unassembled WGS sequence"/>
</dbReference>
<protein>
    <submittedName>
        <fullName evidence="1">COP9 signalosome complex subunit 7a</fullName>
    </submittedName>
</protein>
<keyword evidence="2" id="KW-1185">Reference proteome</keyword>